<keyword evidence="4" id="KW-1185">Reference proteome</keyword>
<dbReference type="Proteomes" id="UP000631535">
    <property type="component" value="Unassembled WGS sequence"/>
</dbReference>
<evidence type="ECO:0000256" key="2">
    <source>
        <dbReference type="SAM" id="Phobius"/>
    </source>
</evidence>
<dbReference type="RefSeq" id="WP_189036722.1">
    <property type="nucleotide sequence ID" value="NZ_BMMP01000005.1"/>
</dbReference>
<evidence type="ECO:0000313" key="3">
    <source>
        <dbReference type="EMBL" id="GGO47361.1"/>
    </source>
</evidence>
<dbReference type="EMBL" id="BMMP01000005">
    <property type="protein sequence ID" value="GGO47361.1"/>
    <property type="molecule type" value="Genomic_DNA"/>
</dbReference>
<feature type="region of interest" description="Disordered" evidence="1">
    <location>
        <begin position="88"/>
        <end position="110"/>
    </location>
</feature>
<accession>A0ABQ2M6A5</accession>
<keyword evidence="2" id="KW-0812">Transmembrane</keyword>
<feature type="transmembrane region" description="Helical" evidence="2">
    <location>
        <begin position="49"/>
        <end position="70"/>
    </location>
</feature>
<evidence type="ECO:0000256" key="1">
    <source>
        <dbReference type="SAM" id="MobiDB-lite"/>
    </source>
</evidence>
<sequence>MSDSRTGANGEPVDPAQPDQPDRPAARQPEPQGQPGAPDSGAKRGNGRIMAIAAGALVLVGAAIGGVVLFNPGADTKYELTTPKTLAGEYERDGEGQKGDGRAFGKKKVPGMESSADVSAEYKAGTTKKLQLGGAYGSVQNPEKAVDWVFEQSGKSLKTETGAKTKGKLETFSPAGFDGDVLKCREYRISSMSLAMCGWADASTVGTVTSMNLTSDGTSTLPVNLEKSAELVAEVRKEALVEQK</sequence>
<reference evidence="4" key="1">
    <citation type="journal article" date="2019" name="Int. J. Syst. Evol. Microbiol.">
        <title>The Global Catalogue of Microorganisms (GCM) 10K type strain sequencing project: providing services to taxonomists for standard genome sequencing and annotation.</title>
        <authorList>
            <consortium name="The Broad Institute Genomics Platform"/>
            <consortium name="The Broad Institute Genome Sequencing Center for Infectious Disease"/>
            <person name="Wu L."/>
            <person name="Ma J."/>
        </authorList>
    </citation>
    <scope>NUCLEOTIDE SEQUENCE [LARGE SCALE GENOMIC DNA]</scope>
    <source>
        <strain evidence="4">CGMCC 4.7178</strain>
    </source>
</reference>
<feature type="region of interest" description="Disordered" evidence="1">
    <location>
        <begin position="1"/>
        <end position="45"/>
    </location>
</feature>
<gene>
    <name evidence="3" type="ORF">GCM10012287_19840</name>
</gene>
<name>A0ABQ2M6A5_9ACTN</name>
<keyword evidence="2" id="KW-0472">Membrane</keyword>
<proteinExistence type="predicted"/>
<comment type="caution">
    <text evidence="3">The sequence shown here is derived from an EMBL/GenBank/DDBJ whole genome shotgun (WGS) entry which is preliminary data.</text>
</comment>
<evidence type="ECO:0000313" key="4">
    <source>
        <dbReference type="Proteomes" id="UP000631535"/>
    </source>
</evidence>
<feature type="compositionally biased region" description="Basic and acidic residues" evidence="1">
    <location>
        <begin position="89"/>
        <end position="103"/>
    </location>
</feature>
<keyword evidence="2" id="KW-1133">Transmembrane helix</keyword>
<organism evidence="3 4">
    <name type="scientific">Streptomyces daqingensis</name>
    <dbReference type="NCBI Taxonomy" id="1472640"/>
    <lineage>
        <taxon>Bacteria</taxon>
        <taxon>Bacillati</taxon>
        <taxon>Actinomycetota</taxon>
        <taxon>Actinomycetes</taxon>
        <taxon>Kitasatosporales</taxon>
        <taxon>Streptomycetaceae</taxon>
        <taxon>Streptomyces</taxon>
    </lineage>
</organism>
<protein>
    <submittedName>
        <fullName evidence="3">Uncharacterized protein</fullName>
    </submittedName>
</protein>